<evidence type="ECO:0008006" key="5">
    <source>
        <dbReference type="Google" id="ProtNLM"/>
    </source>
</evidence>
<dbReference type="Proteomes" id="UP001207736">
    <property type="component" value="Unassembled WGS sequence"/>
</dbReference>
<proteinExistence type="predicted"/>
<dbReference type="Pfam" id="PF07927">
    <property type="entry name" value="HicA_toxin"/>
    <property type="match status" value="1"/>
</dbReference>
<dbReference type="Proteomes" id="UP001208692">
    <property type="component" value="Unassembled WGS sequence"/>
</dbReference>
<evidence type="ECO:0000313" key="3">
    <source>
        <dbReference type="Proteomes" id="UP001207736"/>
    </source>
</evidence>
<keyword evidence="4" id="KW-1185">Reference proteome</keyword>
<sequence>MSRKEKLLQRIKDLPKDFTFDELETLLSHLGFVKSNKGKTSGSRVKFYHAEKKIQYLAHKPHPANIIKEKALKDIVNYLTENEFLNQQENGNTQT</sequence>
<dbReference type="GO" id="GO:0003729">
    <property type="term" value="F:mRNA binding"/>
    <property type="evidence" value="ECO:0007669"/>
    <property type="project" value="InterPro"/>
</dbReference>
<protein>
    <recommendedName>
        <fullName evidence="5">Type II toxin-antitoxin system HicA family toxin</fullName>
    </recommendedName>
</protein>
<dbReference type="EMBL" id="BQKA01000016">
    <property type="protein sequence ID" value="GJM49932.1"/>
    <property type="molecule type" value="Genomic_DNA"/>
</dbReference>
<dbReference type="AlphaFoldDB" id="A0AAV5ARK3"/>
<accession>A0AAV5ARK3</accession>
<evidence type="ECO:0000313" key="4">
    <source>
        <dbReference type="Proteomes" id="UP001208692"/>
    </source>
</evidence>
<reference evidence="1 4" key="1">
    <citation type="submission" date="2021-11" db="EMBL/GenBank/DDBJ databases">
        <title>Draft genome sequence of Capnocytophaga sp. strain KC07075 isolated from cat oral cavity.</title>
        <authorList>
            <person name="Suzuki M."/>
            <person name="Imaoka K."/>
            <person name="Kimura M."/>
            <person name="Morikawa S."/>
            <person name="Maeda K."/>
        </authorList>
    </citation>
    <scope>NUCLEOTIDE SEQUENCE</scope>
    <source>
        <strain evidence="1">KC07075</strain>
        <strain evidence="2 4">KC07079</strain>
    </source>
</reference>
<dbReference type="InterPro" id="IPR012933">
    <property type="entry name" value="HicA_mRNA_interferase"/>
</dbReference>
<gene>
    <name evidence="1" type="ORF">RCZ15_09070</name>
    <name evidence="2" type="ORF">RCZ16_00210</name>
</gene>
<dbReference type="EMBL" id="BQKB01000001">
    <property type="protein sequence ID" value="GJM51703.1"/>
    <property type="molecule type" value="Genomic_DNA"/>
</dbReference>
<name>A0AAV5ARK3_9FLAO</name>
<comment type="caution">
    <text evidence="1">The sequence shown here is derived from an EMBL/GenBank/DDBJ whole genome shotgun (WGS) entry which is preliminary data.</text>
</comment>
<evidence type="ECO:0000313" key="1">
    <source>
        <dbReference type="EMBL" id="GJM49932.1"/>
    </source>
</evidence>
<evidence type="ECO:0000313" key="2">
    <source>
        <dbReference type="EMBL" id="GJM51703.1"/>
    </source>
</evidence>
<dbReference type="RefSeq" id="WP_264845087.1">
    <property type="nucleotide sequence ID" value="NZ_BPMA01000003.1"/>
</dbReference>
<organism evidence="1 3">
    <name type="scientific">Capnocytophaga catalasegens</name>
    <dbReference type="NCBI Taxonomy" id="1004260"/>
    <lineage>
        <taxon>Bacteria</taxon>
        <taxon>Pseudomonadati</taxon>
        <taxon>Bacteroidota</taxon>
        <taxon>Flavobacteriia</taxon>
        <taxon>Flavobacteriales</taxon>
        <taxon>Flavobacteriaceae</taxon>
        <taxon>Capnocytophaga</taxon>
    </lineage>
</organism>